<organism evidence="1 2">
    <name type="scientific">Streptococcus suis</name>
    <dbReference type="NCBI Taxonomy" id="1307"/>
    <lineage>
        <taxon>Bacteria</taxon>
        <taxon>Bacillati</taxon>
        <taxon>Bacillota</taxon>
        <taxon>Bacilli</taxon>
        <taxon>Lactobacillales</taxon>
        <taxon>Streptococcaceae</taxon>
        <taxon>Streptococcus</taxon>
    </lineage>
</organism>
<protein>
    <submittedName>
        <fullName evidence="1">Uncharacterized protein</fullName>
    </submittedName>
</protein>
<dbReference type="InterPro" id="IPR005361">
    <property type="entry name" value="UPF0158"/>
</dbReference>
<proteinExistence type="predicted"/>
<sequence length="147" mass="17905">MAVWFQDVIDALQMLDQGDRYYYDSHLDELVYLSVGEFRLESREGLEEEEIEEDVMGRFVRLPTYYDFNTYTFMERYVYHLPDGDLSDRLSRAIQGRGAFRRFKNELERCDRLEEWYAFETQCYKELVLDWCQENKIAIVDNRLKKM</sequence>
<accession>A0A3R8P3S1</accession>
<dbReference type="EMBL" id="RRZO01000006">
    <property type="protein sequence ID" value="RRN52096.1"/>
    <property type="molecule type" value="Genomic_DNA"/>
</dbReference>
<name>A0A3R8P3S1_STRSU</name>
<evidence type="ECO:0000313" key="1">
    <source>
        <dbReference type="EMBL" id="RRN52096.1"/>
    </source>
</evidence>
<dbReference type="Proteomes" id="UP000278566">
    <property type="component" value="Unassembled WGS sequence"/>
</dbReference>
<dbReference type="AlphaFoldDB" id="A0A3R8P3S1"/>
<reference evidence="1 2" key="1">
    <citation type="submission" date="2018-11" db="EMBL/GenBank/DDBJ databases">
        <title>Changes in penicillin susceptibility of Streptococcus suis isolates by amino acid alterations in the penicillin-binding protein.</title>
        <authorList>
            <person name="Niemann L."/>
            <person name="Eichhorn I."/>
        </authorList>
    </citation>
    <scope>NUCLEOTIDE SEQUENCE [LARGE SCALE GENOMIC DNA]</scope>
    <source>
        <strain evidence="1 2">IMT40738</strain>
    </source>
</reference>
<gene>
    <name evidence="1" type="ORF">EI220_02705</name>
</gene>
<dbReference type="RefSeq" id="WP_125064926.1">
    <property type="nucleotide sequence ID" value="NZ_RRZO01000006.1"/>
</dbReference>
<comment type="caution">
    <text evidence="1">The sequence shown here is derived from an EMBL/GenBank/DDBJ whole genome shotgun (WGS) entry which is preliminary data.</text>
</comment>
<dbReference type="Pfam" id="PF03682">
    <property type="entry name" value="UPF0158"/>
    <property type="match status" value="1"/>
</dbReference>
<evidence type="ECO:0000313" key="2">
    <source>
        <dbReference type="Proteomes" id="UP000278566"/>
    </source>
</evidence>